<dbReference type="InterPro" id="IPR038552">
    <property type="entry name" value="Tim21_IMS_sf"/>
</dbReference>
<keyword evidence="6 12" id="KW-0653">Protein transport</keyword>
<dbReference type="FunFam" id="3.10.450.320:FF:000001">
    <property type="entry name" value="Mitochondrial import inner membrane translocase subunit Tim21"/>
    <property type="match status" value="1"/>
</dbReference>
<keyword evidence="8 12" id="KW-1133">Transmembrane helix</keyword>
<dbReference type="PANTHER" id="PTHR13032:SF6">
    <property type="entry name" value="MITOCHONDRIAL IMPORT INNER MEMBRANE TRANSLOCASE SUBUNIT TIM21"/>
    <property type="match status" value="1"/>
</dbReference>
<dbReference type="OMA" id="PQRMESC"/>
<feature type="transmembrane region" description="Helical" evidence="12">
    <location>
        <begin position="105"/>
        <end position="126"/>
    </location>
</feature>
<evidence type="ECO:0000256" key="8">
    <source>
        <dbReference type="ARBA" id="ARBA00022989"/>
    </source>
</evidence>
<evidence type="ECO:0000256" key="9">
    <source>
        <dbReference type="ARBA" id="ARBA00023010"/>
    </source>
</evidence>
<evidence type="ECO:0000256" key="2">
    <source>
        <dbReference type="ARBA" id="ARBA00010867"/>
    </source>
</evidence>
<proteinExistence type="inferred from homology"/>
<keyword evidence="5 12" id="KW-0812">Transmembrane</keyword>
<dbReference type="Pfam" id="PF08294">
    <property type="entry name" value="TIM21"/>
    <property type="match status" value="1"/>
</dbReference>
<comment type="function">
    <text evidence="12">Essential component of the TIM23 complex, a complex that mediates the translocation of transit peptide-containing proteins across the mitochondrial inner membrane.</text>
</comment>
<dbReference type="EMBL" id="JH431850">
    <property type="status" value="NOT_ANNOTATED_CDS"/>
    <property type="molecule type" value="Genomic_DNA"/>
</dbReference>
<accession>T1J544</accession>
<sequence length="246" mass="27743">MAASTQYTRMIKAVRSFITYPSSYSVLLRDTDQVVSHSLLLRCYSGSRVIVTCRYFSLGPNLSQEASQSNHEKRDTTAKAITEAKSGSYGQLTLGGKVKQAGKDAYYTGIVVLGVGITGLMFYAIFRELFSKTSPNSIYTQAYKLCCKHPRVIALLGEPIKGYGELSGRGRRRHVSHLEYVKDGVNYMRMKFYIEGSLKKATVHLEVMENSSGRYDFRYLFVDLNEFPPETIIIEDNRHITNVVDV</sequence>
<dbReference type="InterPro" id="IPR013261">
    <property type="entry name" value="Tim21"/>
</dbReference>
<evidence type="ECO:0000256" key="4">
    <source>
        <dbReference type="ARBA" id="ARBA00022448"/>
    </source>
</evidence>
<keyword evidence="7" id="KW-0809">Transit peptide</keyword>
<evidence type="ECO:0000256" key="3">
    <source>
        <dbReference type="ARBA" id="ARBA00020726"/>
    </source>
</evidence>
<keyword evidence="11 12" id="KW-0472">Membrane</keyword>
<dbReference type="AlphaFoldDB" id="T1J544"/>
<keyword evidence="4 12" id="KW-0813">Transport</keyword>
<evidence type="ECO:0000256" key="5">
    <source>
        <dbReference type="ARBA" id="ARBA00022692"/>
    </source>
</evidence>
<dbReference type="Gene3D" id="3.10.450.320">
    <property type="entry name" value="Mitochondrial import inner membrane translocase subunit Tim21"/>
    <property type="match status" value="1"/>
</dbReference>
<evidence type="ECO:0000313" key="13">
    <source>
        <dbReference type="EnsemblMetazoa" id="SMAR008742-PA"/>
    </source>
</evidence>
<dbReference type="PhylomeDB" id="T1J544"/>
<evidence type="ECO:0000256" key="7">
    <source>
        <dbReference type="ARBA" id="ARBA00022946"/>
    </source>
</evidence>
<reference evidence="13" key="2">
    <citation type="submission" date="2015-02" db="UniProtKB">
        <authorList>
            <consortium name="EnsemblMetazoa"/>
        </authorList>
    </citation>
    <scope>IDENTIFICATION</scope>
</reference>
<dbReference type="STRING" id="126957.T1J544"/>
<comment type="subunit">
    <text evidence="12">Component of the TIM23 complex.</text>
</comment>
<dbReference type="HOGENOM" id="CLU_099476_1_0_1"/>
<protein>
    <recommendedName>
        <fullName evidence="3 12">Mitochondrial import inner membrane translocase subunit Tim21</fullName>
    </recommendedName>
</protein>
<dbReference type="EnsemblMetazoa" id="SMAR008742-RA">
    <property type="protein sequence ID" value="SMAR008742-PA"/>
    <property type="gene ID" value="SMAR008742"/>
</dbReference>
<evidence type="ECO:0000256" key="12">
    <source>
        <dbReference type="RuleBase" id="RU367142"/>
    </source>
</evidence>
<keyword evidence="12" id="KW-0999">Mitochondrion inner membrane</keyword>
<evidence type="ECO:0000313" key="14">
    <source>
        <dbReference type="Proteomes" id="UP000014500"/>
    </source>
</evidence>
<dbReference type="GO" id="GO:0005744">
    <property type="term" value="C:TIM23 mitochondrial import inner membrane translocase complex"/>
    <property type="evidence" value="ECO:0007669"/>
    <property type="project" value="UniProtKB-UniRule"/>
</dbReference>
<dbReference type="GO" id="GO:0030150">
    <property type="term" value="P:protein import into mitochondrial matrix"/>
    <property type="evidence" value="ECO:0007669"/>
    <property type="project" value="UniProtKB-UniRule"/>
</dbReference>
<dbReference type="eggNOG" id="KOG4836">
    <property type="taxonomic scope" value="Eukaryota"/>
</dbReference>
<reference evidence="14" key="1">
    <citation type="submission" date="2011-05" db="EMBL/GenBank/DDBJ databases">
        <authorList>
            <person name="Richards S.R."/>
            <person name="Qu J."/>
            <person name="Jiang H."/>
            <person name="Jhangiani S.N."/>
            <person name="Agravi P."/>
            <person name="Goodspeed R."/>
            <person name="Gross S."/>
            <person name="Mandapat C."/>
            <person name="Jackson L."/>
            <person name="Mathew T."/>
            <person name="Pu L."/>
            <person name="Thornton R."/>
            <person name="Saada N."/>
            <person name="Wilczek-Boney K.B."/>
            <person name="Lee S."/>
            <person name="Kovar C."/>
            <person name="Wu Y."/>
            <person name="Scherer S.E."/>
            <person name="Worley K.C."/>
            <person name="Muzny D.M."/>
            <person name="Gibbs R."/>
        </authorList>
    </citation>
    <scope>NUCLEOTIDE SEQUENCE</scope>
    <source>
        <strain evidence="14">Brora</strain>
    </source>
</reference>
<keyword evidence="14" id="KW-1185">Reference proteome</keyword>
<evidence type="ECO:0000256" key="10">
    <source>
        <dbReference type="ARBA" id="ARBA00023128"/>
    </source>
</evidence>
<comment type="subcellular location">
    <subcellularLocation>
        <location evidence="12">Mitochondrion inner membrane</location>
        <topology evidence="12">Single-pass membrane protein</topology>
    </subcellularLocation>
    <subcellularLocation>
        <location evidence="1">Mitochondrion membrane</location>
        <topology evidence="1">Single-pass membrane protein</topology>
    </subcellularLocation>
</comment>
<comment type="similarity">
    <text evidence="2 12">Belongs to the TIM21 family.</text>
</comment>
<keyword evidence="10 12" id="KW-0496">Mitochondrion</keyword>
<name>T1J544_STRMM</name>
<dbReference type="PANTHER" id="PTHR13032">
    <property type="entry name" value="MITOCHONDRIAL IMPORT INNER MEMBRANE TRANSLOCASE SUBUNIT TIM21"/>
    <property type="match status" value="1"/>
</dbReference>
<evidence type="ECO:0000256" key="6">
    <source>
        <dbReference type="ARBA" id="ARBA00022927"/>
    </source>
</evidence>
<keyword evidence="9 12" id="KW-0811">Translocation</keyword>
<evidence type="ECO:0000256" key="1">
    <source>
        <dbReference type="ARBA" id="ARBA00004304"/>
    </source>
</evidence>
<dbReference type="Proteomes" id="UP000014500">
    <property type="component" value="Unassembled WGS sequence"/>
</dbReference>
<evidence type="ECO:0000256" key="11">
    <source>
        <dbReference type="ARBA" id="ARBA00023136"/>
    </source>
</evidence>
<organism evidence="13 14">
    <name type="scientific">Strigamia maritima</name>
    <name type="common">European centipede</name>
    <name type="synonym">Geophilus maritimus</name>
    <dbReference type="NCBI Taxonomy" id="126957"/>
    <lineage>
        <taxon>Eukaryota</taxon>
        <taxon>Metazoa</taxon>
        <taxon>Ecdysozoa</taxon>
        <taxon>Arthropoda</taxon>
        <taxon>Myriapoda</taxon>
        <taxon>Chilopoda</taxon>
        <taxon>Pleurostigmophora</taxon>
        <taxon>Geophilomorpha</taxon>
        <taxon>Linotaeniidae</taxon>
        <taxon>Strigamia</taxon>
    </lineage>
</organism>